<evidence type="ECO:0000256" key="5">
    <source>
        <dbReference type="ARBA" id="ARBA00029594"/>
    </source>
</evidence>
<dbReference type="SUPFAM" id="SSF56024">
    <property type="entry name" value="Phospholipase D/nuclease"/>
    <property type="match status" value="1"/>
</dbReference>
<evidence type="ECO:0000256" key="4">
    <source>
        <dbReference type="ARBA" id="ARBA00022525"/>
    </source>
</evidence>
<evidence type="ECO:0000256" key="1">
    <source>
        <dbReference type="ARBA" id="ARBA00003145"/>
    </source>
</evidence>
<dbReference type="RefSeq" id="WP_092683679.1">
    <property type="nucleotide sequence ID" value="NZ_FNMZ01000006.1"/>
</dbReference>
<reference evidence="7 8" key="1">
    <citation type="submission" date="2016-10" db="EMBL/GenBank/DDBJ databases">
        <authorList>
            <person name="de Groot N.N."/>
        </authorList>
    </citation>
    <scope>NUCLEOTIDE SEQUENCE [LARGE SCALE GENOMIC DNA]</scope>
    <source>
        <strain evidence="7 8">DSM 17890</strain>
    </source>
</reference>
<dbReference type="OrthoDB" id="7790352at2"/>
<evidence type="ECO:0000259" key="6">
    <source>
        <dbReference type="PROSITE" id="PS50035"/>
    </source>
</evidence>
<keyword evidence="8" id="KW-1185">Reference proteome</keyword>
<accession>A0A1H3CNY5</accession>
<dbReference type="InterPro" id="IPR001736">
    <property type="entry name" value="PLipase_D/transphosphatidylase"/>
</dbReference>
<evidence type="ECO:0000256" key="3">
    <source>
        <dbReference type="ARBA" id="ARBA00018392"/>
    </source>
</evidence>
<dbReference type="InterPro" id="IPR025202">
    <property type="entry name" value="PLD-like_dom"/>
</dbReference>
<comment type="function">
    <text evidence="1">Could be a virulence factor.</text>
</comment>
<protein>
    <recommendedName>
        <fullName evidence="3">Phospholipase D</fullName>
    </recommendedName>
    <alternativeName>
        <fullName evidence="5">Choline phosphatase</fullName>
    </alternativeName>
</protein>
<comment type="subcellular location">
    <subcellularLocation>
        <location evidence="2">Secreted</location>
    </subcellularLocation>
</comment>
<dbReference type="GO" id="GO:0003824">
    <property type="term" value="F:catalytic activity"/>
    <property type="evidence" value="ECO:0007669"/>
    <property type="project" value="InterPro"/>
</dbReference>
<dbReference type="Proteomes" id="UP000199118">
    <property type="component" value="Unassembled WGS sequence"/>
</dbReference>
<evidence type="ECO:0000313" key="8">
    <source>
        <dbReference type="Proteomes" id="UP000199118"/>
    </source>
</evidence>
<dbReference type="Pfam" id="PF13091">
    <property type="entry name" value="PLDc_2"/>
    <property type="match status" value="1"/>
</dbReference>
<feature type="domain" description="PLD phosphodiesterase" evidence="6">
    <location>
        <begin position="83"/>
        <end position="109"/>
    </location>
</feature>
<keyword evidence="4" id="KW-0964">Secreted</keyword>
<name>A0A1H3CNY5_9RHOB</name>
<dbReference type="GO" id="GO:0005576">
    <property type="term" value="C:extracellular region"/>
    <property type="evidence" value="ECO:0007669"/>
    <property type="project" value="UniProtKB-SubCell"/>
</dbReference>
<dbReference type="SMART" id="SM00155">
    <property type="entry name" value="PLDc"/>
    <property type="match status" value="1"/>
</dbReference>
<dbReference type="Gene3D" id="3.30.870.10">
    <property type="entry name" value="Endonuclease Chain A"/>
    <property type="match status" value="1"/>
</dbReference>
<evidence type="ECO:0000313" key="7">
    <source>
        <dbReference type="EMBL" id="SDX55294.1"/>
    </source>
</evidence>
<proteinExistence type="predicted"/>
<dbReference type="PROSITE" id="PS50035">
    <property type="entry name" value="PLD"/>
    <property type="match status" value="1"/>
</dbReference>
<dbReference type="STRING" id="356660.SAMN05444336_106160"/>
<sequence>MALSELYANTGATGFTINFFMNTGPHPRSGLLAAPFFTTNDPIRALTDKGCDVRLIVRFSPITTPDALRKALENPRVKTRYFTAARFHMKLYIVDDIALIGSANLTDSGLKSNRELSILLRQGRDEAFHSLPGLFDDLWSDADVLNEEVLREYEKAFKSKEKPQDEDAFEKFIHKFVKPAAPKSVVVGSEKKSKERTFIQTFRRKYDEVLVPAHHEVLEVAQQHGFGRPEYAGQDPQIEMGRFLGWLRLTQGSGGGWRETSLLNDPKDRAARIAEYVQVWQSEKDIAKSDMYQASKEIENIANIRTFLCDPSELEQLSFDDLFRHLTGCHAFLERLRFVSKDIGENLTGLERLRIDFQKENTLEAVVRTVRYLLAGSGDAIERAYDCVYGSYKLSGFGEACVMELLGWGDAKRPPFNNRSIRGIRLLGFDVEHFVAGD</sequence>
<gene>
    <name evidence="7" type="ORF">SAMN05444336_106160</name>
</gene>
<evidence type="ECO:0000256" key="2">
    <source>
        <dbReference type="ARBA" id="ARBA00004613"/>
    </source>
</evidence>
<organism evidence="7 8">
    <name type="scientific">Albimonas donghaensis</name>
    <dbReference type="NCBI Taxonomy" id="356660"/>
    <lineage>
        <taxon>Bacteria</taxon>
        <taxon>Pseudomonadati</taxon>
        <taxon>Pseudomonadota</taxon>
        <taxon>Alphaproteobacteria</taxon>
        <taxon>Rhodobacterales</taxon>
        <taxon>Paracoccaceae</taxon>
        <taxon>Albimonas</taxon>
    </lineage>
</organism>
<dbReference type="GO" id="GO:0006793">
    <property type="term" value="P:phosphorus metabolic process"/>
    <property type="evidence" value="ECO:0007669"/>
    <property type="project" value="UniProtKB-ARBA"/>
</dbReference>
<dbReference type="AlphaFoldDB" id="A0A1H3CNY5"/>
<dbReference type="EMBL" id="FNMZ01000006">
    <property type="protein sequence ID" value="SDX55294.1"/>
    <property type="molecule type" value="Genomic_DNA"/>
</dbReference>